<dbReference type="SUPFAM" id="SSF49870">
    <property type="entry name" value="Osmotin, thaumatin-like protein"/>
    <property type="match status" value="1"/>
</dbReference>
<dbReference type="InterPro" id="IPR037176">
    <property type="entry name" value="Osmotin/thaumatin-like_sf"/>
</dbReference>
<evidence type="ECO:0000313" key="2">
    <source>
        <dbReference type="EMBL" id="KAK7458723.1"/>
    </source>
</evidence>
<comment type="caution">
    <text evidence="2">The sequence shown here is derived from an EMBL/GenBank/DDBJ whole genome shotgun (WGS) entry which is preliminary data.</text>
</comment>
<dbReference type="Proteomes" id="UP001498398">
    <property type="component" value="Unassembled WGS sequence"/>
</dbReference>
<evidence type="ECO:0008006" key="4">
    <source>
        <dbReference type="Google" id="ProtNLM"/>
    </source>
</evidence>
<feature type="signal peptide" evidence="1">
    <location>
        <begin position="1"/>
        <end position="20"/>
    </location>
</feature>
<dbReference type="SMART" id="SM00205">
    <property type="entry name" value="THN"/>
    <property type="match status" value="1"/>
</dbReference>
<evidence type="ECO:0000256" key="1">
    <source>
        <dbReference type="SAM" id="SignalP"/>
    </source>
</evidence>
<proteinExistence type="predicted"/>
<reference evidence="2 3" key="1">
    <citation type="submission" date="2024-01" db="EMBL/GenBank/DDBJ databases">
        <title>A draft genome for the cacao thread blight pathogen Marasmiellus scandens.</title>
        <authorList>
            <person name="Baruah I.K."/>
            <person name="Leung J."/>
            <person name="Bukari Y."/>
            <person name="Amoako-Attah I."/>
            <person name="Meinhardt L.W."/>
            <person name="Bailey B.A."/>
            <person name="Cohen S.P."/>
        </authorList>
    </citation>
    <scope>NUCLEOTIDE SEQUENCE [LARGE SCALE GENOMIC DNA]</scope>
    <source>
        <strain evidence="2 3">GH-19</strain>
    </source>
</reference>
<feature type="chain" id="PRO_5047167684" description="Glycopeptide" evidence="1">
    <location>
        <begin position="21"/>
        <end position="161"/>
    </location>
</feature>
<sequence>MFTKFASLIALATVIVGASAESHTVTFDNKCGKGTPKLIQNGKTLSSGKSFTSNGPFPAAIAYLQTGDCGLNGEKCMTVEMTLQNAANGAGSGSSADLSLIPPLAFNVPIHFEYTNTQGCNGKGATCGDANCKTAFHKPDDTQVQVACQTDNANLHIVFCP</sequence>
<organism evidence="2 3">
    <name type="scientific">Marasmiellus scandens</name>
    <dbReference type="NCBI Taxonomy" id="2682957"/>
    <lineage>
        <taxon>Eukaryota</taxon>
        <taxon>Fungi</taxon>
        <taxon>Dikarya</taxon>
        <taxon>Basidiomycota</taxon>
        <taxon>Agaricomycotina</taxon>
        <taxon>Agaricomycetes</taxon>
        <taxon>Agaricomycetidae</taxon>
        <taxon>Agaricales</taxon>
        <taxon>Marasmiineae</taxon>
        <taxon>Omphalotaceae</taxon>
        <taxon>Marasmiellus</taxon>
    </lineage>
</organism>
<accession>A0ABR1JD44</accession>
<dbReference type="InterPro" id="IPR001938">
    <property type="entry name" value="Thaumatin"/>
</dbReference>
<keyword evidence="1" id="KW-0732">Signal</keyword>
<dbReference type="EMBL" id="JBANRG010000017">
    <property type="protein sequence ID" value="KAK7458723.1"/>
    <property type="molecule type" value="Genomic_DNA"/>
</dbReference>
<evidence type="ECO:0000313" key="3">
    <source>
        <dbReference type="Proteomes" id="UP001498398"/>
    </source>
</evidence>
<name>A0ABR1JD44_9AGAR</name>
<protein>
    <recommendedName>
        <fullName evidence="4">Glycopeptide</fullName>
    </recommendedName>
</protein>
<keyword evidence="3" id="KW-1185">Reference proteome</keyword>
<gene>
    <name evidence="2" type="ORF">VKT23_009723</name>
</gene>